<dbReference type="PANTHER" id="PTHR43531">
    <property type="entry name" value="PROTEIN ICFG"/>
    <property type="match status" value="1"/>
</dbReference>
<dbReference type="Proteomes" id="UP000776276">
    <property type="component" value="Unassembled WGS sequence"/>
</dbReference>
<evidence type="ECO:0000259" key="5">
    <source>
        <dbReference type="PROSITE" id="PS50111"/>
    </source>
</evidence>
<feature type="domain" description="HAMP" evidence="6">
    <location>
        <begin position="164"/>
        <end position="215"/>
    </location>
</feature>
<proteinExistence type="inferred from homology"/>
<comment type="caution">
    <text evidence="7">The sequence shown here is derived from an EMBL/GenBank/DDBJ whole genome shotgun (WGS) entry which is preliminary data.</text>
</comment>
<name>A0ABS6BIW2_9SPHN</name>
<keyword evidence="1" id="KW-0145">Chemotaxis</keyword>
<dbReference type="CDD" id="cd11386">
    <property type="entry name" value="MCP_signal"/>
    <property type="match status" value="1"/>
</dbReference>
<feature type="region of interest" description="Disordered" evidence="4">
    <location>
        <begin position="469"/>
        <end position="499"/>
    </location>
</feature>
<feature type="compositionally biased region" description="Pro residues" evidence="4">
    <location>
        <begin position="479"/>
        <end position="490"/>
    </location>
</feature>
<dbReference type="Pfam" id="PF00015">
    <property type="entry name" value="MCPsignal"/>
    <property type="match status" value="1"/>
</dbReference>
<protein>
    <submittedName>
        <fullName evidence="7">Globin-coupled sensor protein</fullName>
    </submittedName>
</protein>
<dbReference type="SMART" id="SM00283">
    <property type="entry name" value="MA"/>
    <property type="match status" value="1"/>
</dbReference>
<keyword evidence="3" id="KW-0807">Transducer</keyword>
<keyword evidence="8" id="KW-1185">Reference proteome</keyword>
<dbReference type="CDD" id="cd01068">
    <property type="entry name" value="globin_sensor"/>
    <property type="match status" value="1"/>
</dbReference>
<dbReference type="InterPro" id="IPR051310">
    <property type="entry name" value="MCP_chemotaxis"/>
</dbReference>
<dbReference type="PROSITE" id="PS50885">
    <property type="entry name" value="HAMP"/>
    <property type="match status" value="1"/>
</dbReference>
<dbReference type="EMBL" id="JAHKRT010000005">
    <property type="protein sequence ID" value="MBU3078255.1"/>
    <property type="molecule type" value="Genomic_DNA"/>
</dbReference>
<dbReference type="InterPro" id="IPR004089">
    <property type="entry name" value="MCPsignal_dom"/>
</dbReference>
<dbReference type="PANTHER" id="PTHR43531:SF11">
    <property type="entry name" value="METHYL-ACCEPTING CHEMOTAXIS PROTEIN 3"/>
    <property type="match status" value="1"/>
</dbReference>
<dbReference type="PROSITE" id="PS50111">
    <property type="entry name" value="CHEMOTAXIS_TRANSDUC_2"/>
    <property type="match status" value="1"/>
</dbReference>
<dbReference type="InterPro" id="IPR039379">
    <property type="entry name" value="Protoglobin_sensor_dom"/>
</dbReference>
<evidence type="ECO:0000256" key="2">
    <source>
        <dbReference type="ARBA" id="ARBA00029447"/>
    </source>
</evidence>
<evidence type="ECO:0000313" key="7">
    <source>
        <dbReference type="EMBL" id="MBU3078255.1"/>
    </source>
</evidence>
<dbReference type="RefSeq" id="WP_216324198.1">
    <property type="nucleotide sequence ID" value="NZ_JAHKRT010000005.1"/>
</dbReference>
<evidence type="ECO:0000313" key="8">
    <source>
        <dbReference type="Proteomes" id="UP000776276"/>
    </source>
</evidence>
<evidence type="ECO:0000256" key="1">
    <source>
        <dbReference type="ARBA" id="ARBA00022500"/>
    </source>
</evidence>
<evidence type="ECO:0000259" key="6">
    <source>
        <dbReference type="PROSITE" id="PS50885"/>
    </source>
</evidence>
<evidence type="ECO:0000256" key="3">
    <source>
        <dbReference type="PROSITE-ProRule" id="PRU00284"/>
    </source>
</evidence>
<dbReference type="InterPro" id="IPR003660">
    <property type="entry name" value="HAMP_dom"/>
</dbReference>
<organism evidence="7 8">
    <name type="scientific">Sphingomonas quercus</name>
    <dbReference type="NCBI Taxonomy" id="2842451"/>
    <lineage>
        <taxon>Bacteria</taxon>
        <taxon>Pseudomonadati</taxon>
        <taxon>Pseudomonadota</taxon>
        <taxon>Alphaproteobacteria</taxon>
        <taxon>Sphingomonadales</taxon>
        <taxon>Sphingomonadaceae</taxon>
        <taxon>Sphingomonas</taxon>
    </lineage>
</organism>
<comment type="similarity">
    <text evidence="2">Belongs to the methyl-accepting chemotaxis (MCP) protein family.</text>
</comment>
<dbReference type="Pfam" id="PF11563">
    <property type="entry name" value="Protoglobin"/>
    <property type="match status" value="1"/>
</dbReference>
<reference evidence="7 8" key="1">
    <citation type="submission" date="2021-06" db="EMBL/GenBank/DDBJ databases">
        <title>Sphingomonas sp. XMGL2, whole genome shotgun sequencing project.</title>
        <authorList>
            <person name="Zhao G."/>
            <person name="Shen L."/>
        </authorList>
    </citation>
    <scope>NUCLEOTIDE SEQUENCE [LARGE SCALE GENOMIC DNA]</scope>
    <source>
        <strain evidence="7 8">XMGL2</strain>
    </source>
</reference>
<dbReference type="InterPro" id="IPR044398">
    <property type="entry name" value="Globin-sensor_dom"/>
</dbReference>
<evidence type="ECO:0000256" key="4">
    <source>
        <dbReference type="SAM" id="MobiDB-lite"/>
    </source>
</evidence>
<gene>
    <name evidence="7" type="ORF">KOF26_10280</name>
</gene>
<sequence>MTHGSGSFANRLAVFGFGSRNFDVFPALKRFVERFAGAALSDLYVHIRATPEARGKFSSDAGMDRAQGLQQQHWSEMFARPLDQDYYKRAEKIGHIHARIGLSPTLYISSYARLMEGMVTRMLGAPLARLGVGRPSPRVIGTFIKTALLDMEIALSNYFEAEQAGRQAVLEKIGAALDRLANGDFTAVLDDLPPGYERLVADFESARQRIADTLAEVSATAASINTGSAEINAAATDLSHRTEQQAASLEETAAAMKEVTDGVSATARDAANVARTVHTARADAAEGGRVAAEAVTAMAGIEQASHQINQIISVIDGIAFQTNLLALNAGVEAARAGDAGKGFAVGASEVRALAQRSADAARDVKQLIEDSSRQVEAGAMLVGETGKALERIVAGVGEVSTLVERISSSADAQASSLHQVNTAVAEMDGMTQQNAAMVEQSTASSASLAGEANRLATLVGGFRFSADSGQAGPVRAAPAPAPAPRAPRPPRLAASGGRIAVADAGEDWSSF</sequence>
<feature type="domain" description="Methyl-accepting transducer" evidence="5">
    <location>
        <begin position="220"/>
        <end position="449"/>
    </location>
</feature>
<accession>A0ABS6BIW2</accession>